<evidence type="ECO:0000259" key="1">
    <source>
        <dbReference type="Pfam" id="PF01738"/>
    </source>
</evidence>
<dbReference type="InterPro" id="IPR029058">
    <property type="entry name" value="AB_hydrolase_fold"/>
</dbReference>
<dbReference type="GO" id="GO:0016787">
    <property type="term" value="F:hydrolase activity"/>
    <property type="evidence" value="ECO:0007669"/>
    <property type="project" value="InterPro"/>
</dbReference>
<name>A0A327ZT28_9STAP</name>
<dbReference type="Gene3D" id="3.40.50.1820">
    <property type="entry name" value="alpha/beta hydrolase"/>
    <property type="match status" value="1"/>
</dbReference>
<dbReference type="SUPFAM" id="SSF53474">
    <property type="entry name" value="alpha/beta-Hydrolases"/>
    <property type="match status" value="1"/>
</dbReference>
<dbReference type="Proteomes" id="UP000249808">
    <property type="component" value="Unassembled WGS sequence"/>
</dbReference>
<sequence length="189" mass="20982">MNYFYQKNDSNELVVLFHGTGGNEYQLLGIAGELFPGADVLSFEGDSGSAMSRRFFPPLVNGEMDRNAYNDAVRRVTKVINELNLDYDKVTFLGYSNGANFIIGFLENAIEIDVAVLMHPSDLKYDVSNAKRNTKVIITAGANDYMVSPGQAKALEMQFKSSFADVNFMLFDGGHEITQAEIERLKAIL</sequence>
<dbReference type="RefSeq" id="WP_111716017.1">
    <property type="nucleotide sequence ID" value="NZ_JBHSSR010000013.1"/>
</dbReference>
<keyword evidence="3" id="KW-1185">Reference proteome</keyword>
<proteinExistence type="predicted"/>
<dbReference type="Pfam" id="PF01738">
    <property type="entry name" value="DLH"/>
    <property type="match status" value="1"/>
</dbReference>
<comment type="caution">
    <text evidence="2">The sequence shown here is derived from an EMBL/GenBank/DDBJ whole genome shotgun (WGS) entry which is preliminary data.</text>
</comment>
<dbReference type="EMBL" id="PZJH01000003">
    <property type="protein sequence ID" value="RAK44654.1"/>
    <property type="molecule type" value="Genomic_DNA"/>
</dbReference>
<accession>A0A327ZT28</accession>
<protein>
    <recommendedName>
        <fullName evidence="1">Dienelactone hydrolase domain-containing protein</fullName>
    </recommendedName>
</protein>
<reference evidence="2 3" key="1">
    <citation type="journal article" date="2018" name="Front. Microbiol.">
        <title>Description and Comparative Genomics of Macrococcus caseolyticus subsp. hominis subsp. nov., Macrococcus goetzii sp. nov., Macrococcus epidermidis sp. nov., and Macrococcus bohemicus sp. nov., Novel Macrococci From Human Clinical Material With Virulence Potential and Suspected Uptake of Foreign DNA by Natural Transformation.</title>
        <authorList>
            <person name="Maslanova I."/>
            <person name="Wertheimer Z."/>
            <person name="Sedlacek I."/>
            <person name="Svec P."/>
            <person name="Indrakova A."/>
            <person name="Kovarovic V."/>
            <person name="Schumann P."/>
            <person name="Sproer C."/>
            <person name="Kralova S."/>
            <person name="Sedo O."/>
            <person name="Kristofova L."/>
            <person name="Vrbovska V."/>
            <person name="Fuzik T."/>
            <person name="Petras P."/>
            <person name="Zdrahal Z."/>
            <person name="Ruzickova V."/>
            <person name="Doskar J."/>
            <person name="Pantucek R."/>
        </authorList>
    </citation>
    <scope>NUCLEOTIDE SEQUENCE [LARGE SCALE GENOMIC DNA]</scope>
    <source>
        <strain evidence="2 3">01/688</strain>
    </source>
</reference>
<evidence type="ECO:0000313" key="2">
    <source>
        <dbReference type="EMBL" id="RAK44654.1"/>
    </source>
</evidence>
<organism evidence="2 3">
    <name type="scientific">Macrococcus epidermidis</name>
    <dbReference type="NCBI Taxonomy" id="1902580"/>
    <lineage>
        <taxon>Bacteria</taxon>
        <taxon>Bacillati</taxon>
        <taxon>Bacillota</taxon>
        <taxon>Bacilli</taxon>
        <taxon>Bacillales</taxon>
        <taxon>Staphylococcaceae</taxon>
        <taxon>Macrococcus</taxon>
    </lineage>
</organism>
<feature type="domain" description="Dienelactone hydrolase" evidence="1">
    <location>
        <begin position="65"/>
        <end position="173"/>
    </location>
</feature>
<dbReference type="AlphaFoldDB" id="A0A327ZT28"/>
<evidence type="ECO:0000313" key="3">
    <source>
        <dbReference type="Proteomes" id="UP000249808"/>
    </source>
</evidence>
<dbReference type="InterPro" id="IPR002925">
    <property type="entry name" value="Dienelactn_hydro"/>
</dbReference>
<gene>
    <name evidence="2" type="ORF">BHU61_08040</name>
</gene>